<keyword evidence="2" id="KW-1185">Reference proteome</keyword>
<name>A0A4U0SR27_9ACTN</name>
<dbReference type="OrthoDB" id="4324101at2"/>
<dbReference type="Proteomes" id="UP000305778">
    <property type="component" value="Unassembled WGS sequence"/>
</dbReference>
<accession>A0A4U0SR27</accession>
<evidence type="ECO:0000313" key="2">
    <source>
        <dbReference type="Proteomes" id="UP000305778"/>
    </source>
</evidence>
<sequence length="99" mass="10379">MALILKGSEVPHAYDAHATVRGTSTATDAPSFPPVSDASCRRVSDITGADGASALADQLFNWKNNIFPGGSTLASYDGKGAQRAYQQPKDALSSCRSFD</sequence>
<dbReference type="AlphaFoldDB" id="A0A4U0SR27"/>
<protein>
    <submittedName>
        <fullName evidence="1">Uncharacterized protein</fullName>
    </submittedName>
</protein>
<dbReference type="RefSeq" id="WP_136722041.1">
    <property type="nucleotide sequence ID" value="NZ_SUMC01000003.1"/>
</dbReference>
<gene>
    <name evidence="1" type="ORF">FCI23_03975</name>
</gene>
<reference evidence="1 2" key="1">
    <citation type="submission" date="2019-04" db="EMBL/GenBank/DDBJ databases">
        <title>Streptomyces oryziradicis sp. nov., a novel actinomycete isolated from rhizosphere soil of rice (Oryza sativa L.).</title>
        <authorList>
            <person name="Li C."/>
        </authorList>
    </citation>
    <scope>NUCLEOTIDE SEQUENCE [LARGE SCALE GENOMIC DNA]</scope>
    <source>
        <strain evidence="1 2">NEAU-C40</strain>
    </source>
</reference>
<dbReference type="EMBL" id="SUMC01000003">
    <property type="protein sequence ID" value="TKA12564.1"/>
    <property type="molecule type" value="Genomic_DNA"/>
</dbReference>
<organism evidence="1 2">
    <name type="scientific">Actinacidiphila oryziradicis</name>
    <dbReference type="NCBI Taxonomy" id="2571141"/>
    <lineage>
        <taxon>Bacteria</taxon>
        <taxon>Bacillati</taxon>
        <taxon>Actinomycetota</taxon>
        <taxon>Actinomycetes</taxon>
        <taxon>Kitasatosporales</taxon>
        <taxon>Streptomycetaceae</taxon>
        <taxon>Actinacidiphila</taxon>
    </lineage>
</organism>
<comment type="caution">
    <text evidence="1">The sequence shown here is derived from an EMBL/GenBank/DDBJ whole genome shotgun (WGS) entry which is preliminary data.</text>
</comment>
<proteinExistence type="predicted"/>
<evidence type="ECO:0000313" key="1">
    <source>
        <dbReference type="EMBL" id="TKA12564.1"/>
    </source>
</evidence>